<dbReference type="EMBL" id="NQJD01000061">
    <property type="protein sequence ID" value="TAA73768.1"/>
    <property type="molecule type" value="Genomic_DNA"/>
</dbReference>
<name>A0A521FYC6_9BACT</name>
<reference evidence="2" key="1">
    <citation type="submission" date="2017-07" db="EMBL/GenBank/DDBJ databases">
        <title>The cable genome - Insights into the physiology and evolution of filamentous bacteria capable of sulfide oxidation via long distance electron transfer.</title>
        <authorList>
            <person name="Thorup C."/>
            <person name="Bjerg J.T."/>
            <person name="Schreiber L."/>
            <person name="Nielsen L.P."/>
            <person name="Kjeldsen K.U."/>
            <person name="Boesen T."/>
            <person name="Boggild A."/>
            <person name="Meysman F."/>
            <person name="Geelhoed J."/>
            <person name="Schramm A."/>
        </authorList>
    </citation>
    <scope>NUCLEOTIDE SEQUENCE [LARGE SCALE GENOMIC DNA]</scope>
    <source>
        <strain evidence="2">GS</strain>
    </source>
</reference>
<feature type="compositionally biased region" description="Basic and acidic residues" evidence="1">
    <location>
        <begin position="12"/>
        <end position="51"/>
    </location>
</feature>
<comment type="caution">
    <text evidence="2">The sequence shown here is derived from an EMBL/GenBank/DDBJ whole genome shotgun (WGS) entry which is preliminary data.</text>
</comment>
<evidence type="ECO:0000313" key="3">
    <source>
        <dbReference type="Proteomes" id="UP000316238"/>
    </source>
</evidence>
<evidence type="ECO:0000256" key="1">
    <source>
        <dbReference type="SAM" id="MobiDB-lite"/>
    </source>
</evidence>
<proteinExistence type="predicted"/>
<dbReference type="AlphaFoldDB" id="A0A521FYC6"/>
<gene>
    <name evidence="2" type="ORF">CDV28_1613</name>
</gene>
<evidence type="ECO:0000313" key="2">
    <source>
        <dbReference type="EMBL" id="TAA73768.1"/>
    </source>
</evidence>
<keyword evidence="3" id="KW-1185">Reference proteome</keyword>
<accession>A0A521FYC6</accession>
<feature type="compositionally biased region" description="Polar residues" evidence="1">
    <location>
        <begin position="1"/>
        <end position="11"/>
    </location>
</feature>
<sequence length="51" mass="5876">MHENTGQPNKKSQPEGDFPKNTGKHNDDRQKARDEERDKRAADKNTEKVQA</sequence>
<feature type="region of interest" description="Disordered" evidence="1">
    <location>
        <begin position="1"/>
        <end position="51"/>
    </location>
</feature>
<protein>
    <submittedName>
        <fullName evidence="2">Uncharacterized protein</fullName>
    </submittedName>
</protein>
<dbReference type="Proteomes" id="UP000316238">
    <property type="component" value="Unassembled WGS sequence"/>
</dbReference>
<organism evidence="2 3">
    <name type="scientific">Candidatus Electronema aureum</name>
    <dbReference type="NCBI Taxonomy" id="2005002"/>
    <lineage>
        <taxon>Bacteria</taxon>
        <taxon>Pseudomonadati</taxon>
        <taxon>Thermodesulfobacteriota</taxon>
        <taxon>Desulfobulbia</taxon>
        <taxon>Desulfobulbales</taxon>
        <taxon>Desulfobulbaceae</taxon>
        <taxon>Candidatus Electronema</taxon>
    </lineage>
</organism>